<dbReference type="InParanoid" id="B4J0P6"/>
<dbReference type="HOGENOM" id="CLU_020703_0_0_1"/>
<protein>
    <submittedName>
        <fullName evidence="9">GH14440</fullName>
    </submittedName>
</protein>
<gene>
    <name evidence="9" type="primary">Dgri\GH14440</name>
    <name evidence="9" type="ORF">Dgri_GH14440</name>
</gene>
<feature type="domain" description="Chitin-binding type-2" evidence="8">
    <location>
        <begin position="86"/>
        <end position="143"/>
    </location>
</feature>
<evidence type="ECO:0000256" key="3">
    <source>
        <dbReference type="ARBA" id="ARBA00022737"/>
    </source>
</evidence>
<dbReference type="Pfam" id="PF01607">
    <property type="entry name" value="CBM_14"/>
    <property type="match status" value="6"/>
</dbReference>
<feature type="signal peptide" evidence="7">
    <location>
        <begin position="1"/>
        <end position="19"/>
    </location>
</feature>
<dbReference type="GO" id="GO:0008061">
    <property type="term" value="F:chitin binding"/>
    <property type="evidence" value="ECO:0007669"/>
    <property type="project" value="UniProtKB-KW"/>
</dbReference>
<keyword evidence="10" id="KW-1185">Reference proteome</keyword>
<feature type="region of interest" description="Disordered" evidence="6">
    <location>
        <begin position="415"/>
        <end position="438"/>
    </location>
</feature>
<keyword evidence="4" id="KW-1015">Disulfide bond</keyword>
<keyword evidence="2 7" id="KW-0732">Signal</keyword>
<evidence type="ECO:0000256" key="6">
    <source>
        <dbReference type="SAM" id="MobiDB-lite"/>
    </source>
</evidence>
<sequence length="498" mass="54975">MRAFTFAIVGLMVVLGTSAQSLQDQCRGIEYDLIPHPADKKKFIVCVFEVPEERTCANDHCFDPKLKSCSEIACNPIVPSDKAVAVAYCHDLGPAERIPSVDCSHFWICLGDLDPVYVACPDGKHYSRSEQACISPPLAKCTTHEKLCAFPETAFYPAENCNEYYACDKKNLVKHTCLYGQAYSAESTSCVPDFDHSCAAPTKPDCQNPANADAYFSHSDCSKFYVCIQTQVYEGKCANGFGFDRQSSNCMPGISMKFKILICLTVVTLVTTGYGDTANGSVIQAIAPVPHSQCPLYDDPNHIVMLSYPNDCKKYYTCLNGLGYVNQCPDNYYWSQLTYRCDNKQYSTCGNGDYPDTPSSIEYSAYPGDCSRYYETRLLRCQDNYHWNARHERCDLPQIAGCVASPIPFPPFTTPNPLVPTAATPPSGPQSPMQPGSNKPINLDDLCNSAIGQKYLPYPLDCNKFIYCGSTASVLNCPTNLFWNRNTQSCGSSNIGCP</sequence>
<dbReference type="EMBL" id="CH916366">
    <property type="protein sequence ID" value="EDV97901.1"/>
    <property type="molecule type" value="Genomic_DNA"/>
</dbReference>
<dbReference type="InterPro" id="IPR051940">
    <property type="entry name" value="Chitin_bind-dev_reg"/>
</dbReference>
<evidence type="ECO:0000256" key="4">
    <source>
        <dbReference type="ARBA" id="ARBA00023157"/>
    </source>
</evidence>
<dbReference type="eggNOG" id="ENOG502TBVT">
    <property type="taxonomic scope" value="Eukaryota"/>
</dbReference>
<dbReference type="PANTHER" id="PTHR23301:SF0">
    <property type="entry name" value="CHITIN-BINDING TYPE-2 DOMAIN-CONTAINING PROTEIN-RELATED"/>
    <property type="match status" value="1"/>
</dbReference>
<feature type="domain" description="Chitin-binding type-2" evidence="8">
    <location>
        <begin position="145"/>
        <end position="200"/>
    </location>
</feature>
<reference evidence="9 10" key="1">
    <citation type="journal article" date="2007" name="Nature">
        <title>Evolution of genes and genomes on the Drosophila phylogeny.</title>
        <authorList>
            <consortium name="Drosophila 12 Genomes Consortium"/>
            <person name="Clark A.G."/>
            <person name="Eisen M.B."/>
            <person name="Smith D.R."/>
            <person name="Bergman C.M."/>
            <person name="Oliver B."/>
            <person name="Markow T.A."/>
            <person name="Kaufman T.C."/>
            <person name="Kellis M."/>
            <person name="Gelbart W."/>
            <person name="Iyer V.N."/>
            <person name="Pollard D.A."/>
            <person name="Sackton T.B."/>
            <person name="Larracuente A.M."/>
            <person name="Singh N.D."/>
            <person name="Abad J.P."/>
            <person name="Abt D.N."/>
            <person name="Adryan B."/>
            <person name="Aguade M."/>
            <person name="Akashi H."/>
            <person name="Anderson W.W."/>
            <person name="Aquadro C.F."/>
            <person name="Ardell D.H."/>
            <person name="Arguello R."/>
            <person name="Artieri C.G."/>
            <person name="Barbash D.A."/>
            <person name="Barker D."/>
            <person name="Barsanti P."/>
            <person name="Batterham P."/>
            <person name="Batzoglou S."/>
            <person name="Begun D."/>
            <person name="Bhutkar A."/>
            <person name="Blanco E."/>
            <person name="Bosak S.A."/>
            <person name="Bradley R.K."/>
            <person name="Brand A.D."/>
            <person name="Brent M.R."/>
            <person name="Brooks A.N."/>
            <person name="Brown R.H."/>
            <person name="Butlin R.K."/>
            <person name="Caggese C."/>
            <person name="Calvi B.R."/>
            <person name="Bernardo de Carvalho A."/>
            <person name="Caspi A."/>
            <person name="Castrezana S."/>
            <person name="Celniker S.E."/>
            <person name="Chang J.L."/>
            <person name="Chapple C."/>
            <person name="Chatterji S."/>
            <person name="Chinwalla A."/>
            <person name="Civetta A."/>
            <person name="Clifton S.W."/>
            <person name="Comeron J.M."/>
            <person name="Costello J.C."/>
            <person name="Coyne J.A."/>
            <person name="Daub J."/>
            <person name="David R.G."/>
            <person name="Delcher A.L."/>
            <person name="Delehaunty K."/>
            <person name="Do C.B."/>
            <person name="Ebling H."/>
            <person name="Edwards K."/>
            <person name="Eickbush T."/>
            <person name="Evans J.D."/>
            <person name="Filipski A."/>
            <person name="Findeiss S."/>
            <person name="Freyhult E."/>
            <person name="Fulton L."/>
            <person name="Fulton R."/>
            <person name="Garcia A.C."/>
            <person name="Gardiner A."/>
            <person name="Garfield D.A."/>
            <person name="Garvin B.E."/>
            <person name="Gibson G."/>
            <person name="Gilbert D."/>
            <person name="Gnerre S."/>
            <person name="Godfrey J."/>
            <person name="Good R."/>
            <person name="Gotea V."/>
            <person name="Gravely B."/>
            <person name="Greenberg A.J."/>
            <person name="Griffiths-Jones S."/>
            <person name="Gross S."/>
            <person name="Guigo R."/>
            <person name="Gustafson E.A."/>
            <person name="Haerty W."/>
            <person name="Hahn M.W."/>
            <person name="Halligan D.L."/>
            <person name="Halpern A.L."/>
            <person name="Halter G.M."/>
            <person name="Han M.V."/>
            <person name="Heger A."/>
            <person name="Hillier L."/>
            <person name="Hinrichs A.S."/>
            <person name="Holmes I."/>
            <person name="Hoskins R.A."/>
            <person name="Hubisz M.J."/>
            <person name="Hultmark D."/>
            <person name="Huntley M.A."/>
            <person name="Jaffe D.B."/>
            <person name="Jagadeeshan S."/>
            <person name="Jeck W.R."/>
            <person name="Johnson J."/>
            <person name="Jones C.D."/>
            <person name="Jordan W.C."/>
            <person name="Karpen G.H."/>
            <person name="Kataoka E."/>
            <person name="Keightley P.D."/>
            <person name="Kheradpour P."/>
            <person name="Kirkness E.F."/>
            <person name="Koerich L.B."/>
            <person name="Kristiansen K."/>
            <person name="Kudrna D."/>
            <person name="Kulathinal R.J."/>
            <person name="Kumar S."/>
            <person name="Kwok R."/>
            <person name="Lander E."/>
            <person name="Langley C.H."/>
            <person name="Lapoint R."/>
            <person name="Lazzaro B.P."/>
            <person name="Lee S.J."/>
            <person name="Levesque L."/>
            <person name="Li R."/>
            <person name="Lin C.F."/>
            <person name="Lin M.F."/>
            <person name="Lindblad-Toh K."/>
            <person name="Llopart A."/>
            <person name="Long M."/>
            <person name="Low L."/>
            <person name="Lozovsky E."/>
            <person name="Lu J."/>
            <person name="Luo M."/>
            <person name="Machado C.A."/>
            <person name="Makalowski W."/>
            <person name="Marzo M."/>
            <person name="Matsuda M."/>
            <person name="Matzkin L."/>
            <person name="McAllister B."/>
            <person name="McBride C.S."/>
            <person name="McKernan B."/>
            <person name="McKernan K."/>
            <person name="Mendez-Lago M."/>
            <person name="Minx P."/>
            <person name="Mollenhauer M.U."/>
            <person name="Montooth K."/>
            <person name="Mount S.M."/>
            <person name="Mu X."/>
            <person name="Myers E."/>
            <person name="Negre B."/>
            <person name="Newfeld S."/>
            <person name="Nielsen R."/>
            <person name="Noor M.A."/>
            <person name="O'Grady P."/>
            <person name="Pachter L."/>
            <person name="Papaceit M."/>
            <person name="Parisi M.J."/>
            <person name="Parisi M."/>
            <person name="Parts L."/>
            <person name="Pedersen J.S."/>
            <person name="Pesole G."/>
            <person name="Phillippy A.M."/>
            <person name="Ponting C.P."/>
            <person name="Pop M."/>
            <person name="Porcelli D."/>
            <person name="Powell J.R."/>
            <person name="Prohaska S."/>
            <person name="Pruitt K."/>
            <person name="Puig M."/>
            <person name="Quesneville H."/>
            <person name="Ram K.R."/>
            <person name="Rand D."/>
            <person name="Rasmussen M.D."/>
            <person name="Reed L.K."/>
            <person name="Reenan R."/>
            <person name="Reily A."/>
            <person name="Remington K.A."/>
            <person name="Rieger T.T."/>
            <person name="Ritchie M.G."/>
            <person name="Robin C."/>
            <person name="Rogers Y.H."/>
            <person name="Rohde C."/>
            <person name="Rozas J."/>
            <person name="Rubenfield M.J."/>
            <person name="Ruiz A."/>
            <person name="Russo S."/>
            <person name="Salzberg S.L."/>
            <person name="Sanchez-Gracia A."/>
            <person name="Saranga D.J."/>
            <person name="Sato H."/>
            <person name="Schaeffer S.W."/>
            <person name="Schatz M.C."/>
            <person name="Schlenke T."/>
            <person name="Schwartz R."/>
            <person name="Segarra C."/>
            <person name="Singh R.S."/>
            <person name="Sirot L."/>
            <person name="Sirota M."/>
            <person name="Sisneros N.B."/>
            <person name="Smith C.D."/>
            <person name="Smith T.F."/>
            <person name="Spieth J."/>
            <person name="Stage D.E."/>
            <person name="Stark A."/>
            <person name="Stephan W."/>
            <person name="Strausberg R.L."/>
            <person name="Strempel S."/>
            <person name="Sturgill D."/>
            <person name="Sutton G."/>
            <person name="Sutton G.G."/>
            <person name="Tao W."/>
            <person name="Teichmann S."/>
            <person name="Tobari Y.N."/>
            <person name="Tomimura Y."/>
            <person name="Tsolas J.M."/>
            <person name="Valente V.L."/>
            <person name="Venter E."/>
            <person name="Venter J.C."/>
            <person name="Vicario S."/>
            <person name="Vieira F.G."/>
            <person name="Vilella A.J."/>
            <person name="Villasante A."/>
            <person name="Walenz B."/>
            <person name="Wang J."/>
            <person name="Wasserman M."/>
            <person name="Watts T."/>
            <person name="Wilson D."/>
            <person name="Wilson R.K."/>
            <person name="Wing R.A."/>
            <person name="Wolfner M.F."/>
            <person name="Wong A."/>
            <person name="Wong G.K."/>
            <person name="Wu C.I."/>
            <person name="Wu G."/>
            <person name="Yamamoto D."/>
            <person name="Yang H.P."/>
            <person name="Yang S.P."/>
            <person name="Yorke J.A."/>
            <person name="Yoshida K."/>
            <person name="Zdobnov E."/>
            <person name="Zhang P."/>
            <person name="Zhang Y."/>
            <person name="Zimin A.V."/>
            <person name="Baldwin J."/>
            <person name="Abdouelleil A."/>
            <person name="Abdulkadir J."/>
            <person name="Abebe A."/>
            <person name="Abera B."/>
            <person name="Abreu J."/>
            <person name="Acer S.C."/>
            <person name="Aftuck L."/>
            <person name="Alexander A."/>
            <person name="An P."/>
            <person name="Anderson E."/>
            <person name="Anderson S."/>
            <person name="Arachi H."/>
            <person name="Azer M."/>
            <person name="Bachantsang P."/>
            <person name="Barry A."/>
            <person name="Bayul T."/>
            <person name="Berlin A."/>
            <person name="Bessette D."/>
            <person name="Bloom T."/>
            <person name="Blye J."/>
            <person name="Boguslavskiy L."/>
            <person name="Bonnet C."/>
            <person name="Boukhgalter B."/>
            <person name="Bourzgui I."/>
            <person name="Brown A."/>
            <person name="Cahill P."/>
            <person name="Channer S."/>
            <person name="Cheshatsang Y."/>
            <person name="Chuda L."/>
            <person name="Citroen M."/>
            <person name="Collymore A."/>
            <person name="Cooke P."/>
            <person name="Costello M."/>
            <person name="D'Aco K."/>
            <person name="Daza R."/>
            <person name="De Haan G."/>
            <person name="DeGray S."/>
            <person name="DeMaso C."/>
            <person name="Dhargay N."/>
            <person name="Dooley K."/>
            <person name="Dooley E."/>
            <person name="Doricent M."/>
            <person name="Dorje P."/>
            <person name="Dorjee K."/>
            <person name="Dupes A."/>
            <person name="Elong R."/>
            <person name="Falk J."/>
            <person name="Farina A."/>
            <person name="Faro S."/>
            <person name="Ferguson D."/>
            <person name="Fisher S."/>
            <person name="Foley C.D."/>
            <person name="Franke A."/>
            <person name="Friedrich D."/>
            <person name="Gadbois L."/>
            <person name="Gearin G."/>
            <person name="Gearin C.R."/>
            <person name="Giannoukos G."/>
            <person name="Goode T."/>
            <person name="Graham J."/>
            <person name="Grandbois E."/>
            <person name="Grewal S."/>
            <person name="Gyaltsen K."/>
            <person name="Hafez N."/>
            <person name="Hagos B."/>
            <person name="Hall J."/>
            <person name="Henson C."/>
            <person name="Hollinger A."/>
            <person name="Honan T."/>
            <person name="Huard M.D."/>
            <person name="Hughes L."/>
            <person name="Hurhula B."/>
            <person name="Husby M.E."/>
            <person name="Kamat A."/>
            <person name="Kanga B."/>
            <person name="Kashin S."/>
            <person name="Khazanovich D."/>
            <person name="Kisner P."/>
            <person name="Lance K."/>
            <person name="Lara M."/>
            <person name="Lee W."/>
            <person name="Lennon N."/>
            <person name="Letendre F."/>
            <person name="LeVine R."/>
            <person name="Lipovsky A."/>
            <person name="Liu X."/>
            <person name="Liu J."/>
            <person name="Liu S."/>
            <person name="Lokyitsang T."/>
            <person name="Lokyitsang Y."/>
            <person name="Lubonja R."/>
            <person name="Lui A."/>
            <person name="MacDonald P."/>
            <person name="Magnisalis V."/>
            <person name="Maru K."/>
            <person name="Matthews C."/>
            <person name="McCusker W."/>
            <person name="McDonough S."/>
            <person name="Mehta T."/>
            <person name="Meldrim J."/>
            <person name="Meneus L."/>
            <person name="Mihai O."/>
            <person name="Mihalev A."/>
            <person name="Mihova T."/>
            <person name="Mittelman R."/>
            <person name="Mlenga V."/>
            <person name="Montmayeur A."/>
            <person name="Mulrain L."/>
            <person name="Navidi A."/>
            <person name="Naylor J."/>
            <person name="Negash T."/>
            <person name="Nguyen T."/>
            <person name="Nguyen N."/>
            <person name="Nicol R."/>
            <person name="Norbu C."/>
            <person name="Norbu N."/>
            <person name="Novod N."/>
            <person name="O'Neill B."/>
            <person name="Osman S."/>
            <person name="Markiewicz E."/>
            <person name="Oyono O.L."/>
            <person name="Patti C."/>
            <person name="Phunkhang P."/>
            <person name="Pierre F."/>
            <person name="Priest M."/>
            <person name="Raghuraman S."/>
            <person name="Rege F."/>
            <person name="Reyes R."/>
            <person name="Rise C."/>
            <person name="Rogov P."/>
            <person name="Ross K."/>
            <person name="Ryan E."/>
            <person name="Settipalli S."/>
            <person name="Shea T."/>
            <person name="Sherpa N."/>
            <person name="Shi L."/>
            <person name="Shih D."/>
            <person name="Sparrow T."/>
            <person name="Spaulding J."/>
            <person name="Stalker J."/>
            <person name="Stange-Thomann N."/>
            <person name="Stavropoulos S."/>
            <person name="Stone C."/>
            <person name="Strader C."/>
            <person name="Tesfaye S."/>
            <person name="Thomson T."/>
            <person name="Thoulutsang Y."/>
            <person name="Thoulutsang D."/>
            <person name="Topham K."/>
            <person name="Topping I."/>
            <person name="Tsamla T."/>
            <person name="Vassiliev H."/>
            <person name="Vo A."/>
            <person name="Wangchuk T."/>
            <person name="Wangdi T."/>
            <person name="Weiand M."/>
            <person name="Wilkinson J."/>
            <person name="Wilson A."/>
            <person name="Yadav S."/>
            <person name="Young G."/>
            <person name="Yu Q."/>
            <person name="Zembek L."/>
            <person name="Zhong D."/>
            <person name="Zimmer A."/>
            <person name="Zwirko Z."/>
            <person name="Jaffe D.B."/>
            <person name="Alvarez P."/>
            <person name="Brockman W."/>
            <person name="Butler J."/>
            <person name="Chin C."/>
            <person name="Gnerre S."/>
            <person name="Grabherr M."/>
            <person name="Kleber M."/>
            <person name="Mauceli E."/>
            <person name="MacCallum I."/>
        </authorList>
    </citation>
    <scope>NUCLEOTIDE SEQUENCE [LARGE SCALE GENOMIC DNA]</scope>
    <source>
        <strain evidence="10">Tucson 15287-2541.00</strain>
    </source>
</reference>
<accession>B4J0P6</accession>
<proteinExistence type="predicted"/>
<evidence type="ECO:0000313" key="10">
    <source>
        <dbReference type="Proteomes" id="UP000001070"/>
    </source>
</evidence>
<evidence type="ECO:0000256" key="1">
    <source>
        <dbReference type="ARBA" id="ARBA00022669"/>
    </source>
</evidence>
<dbReference type="InterPro" id="IPR036508">
    <property type="entry name" value="Chitin-bd_dom_sf"/>
</dbReference>
<dbReference type="PANTHER" id="PTHR23301">
    <property type="entry name" value="CHITIN BINDING PERITROPHIN-A"/>
    <property type="match status" value="1"/>
</dbReference>
<feature type="chain" id="PRO_5002811299" evidence="7">
    <location>
        <begin position="20"/>
        <end position="498"/>
    </location>
</feature>
<name>B4J0P6_DROGR</name>
<dbReference type="SMART" id="SM00494">
    <property type="entry name" value="ChtBD2"/>
    <property type="match status" value="7"/>
</dbReference>
<evidence type="ECO:0000256" key="7">
    <source>
        <dbReference type="SAM" id="SignalP"/>
    </source>
</evidence>
<keyword evidence="3" id="KW-0677">Repeat</keyword>
<dbReference type="PhylomeDB" id="B4J0P6"/>
<evidence type="ECO:0000259" key="8">
    <source>
        <dbReference type="PROSITE" id="PS50940"/>
    </source>
</evidence>
<evidence type="ECO:0000256" key="2">
    <source>
        <dbReference type="ARBA" id="ARBA00022729"/>
    </source>
</evidence>
<dbReference type="GO" id="GO:0005576">
    <property type="term" value="C:extracellular region"/>
    <property type="evidence" value="ECO:0007669"/>
    <property type="project" value="InterPro"/>
</dbReference>
<dbReference type="AlphaFoldDB" id="B4J0P6"/>
<organism evidence="10">
    <name type="scientific">Drosophila grimshawi</name>
    <name type="common">Hawaiian fruit fly</name>
    <name type="synonym">Idiomyia grimshawi</name>
    <dbReference type="NCBI Taxonomy" id="7222"/>
    <lineage>
        <taxon>Eukaryota</taxon>
        <taxon>Metazoa</taxon>
        <taxon>Ecdysozoa</taxon>
        <taxon>Arthropoda</taxon>
        <taxon>Hexapoda</taxon>
        <taxon>Insecta</taxon>
        <taxon>Pterygota</taxon>
        <taxon>Neoptera</taxon>
        <taxon>Endopterygota</taxon>
        <taxon>Diptera</taxon>
        <taxon>Brachycera</taxon>
        <taxon>Muscomorpha</taxon>
        <taxon>Ephydroidea</taxon>
        <taxon>Drosophilidae</taxon>
        <taxon>Drosophila</taxon>
        <taxon>Hawaiian Drosophila</taxon>
    </lineage>
</organism>
<dbReference type="InterPro" id="IPR002557">
    <property type="entry name" value="Chitin-bd_dom"/>
</dbReference>
<feature type="domain" description="Chitin-binding type-2" evidence="8">
    <location>
        <begin position="291"/>
        <end position="351"/>
    </location>
</feature>
<dbReference type="Proteomes" id="UP000001070">
    <property type="component" value="Unassembled WGS sequence"/>
</dbReference>
<keyword evidence="5" id="KW-0325">Glycoprotein</keyword>
<keyword evidence="1" id="KW-0147">Chitin-binding</keyword>
<dbReference type="PROSITE" id="PS50940">
    <property type="entry name" value="CHIT_BIND_II"/>
    <property type="match status" value="5"/>
</dbReference>
<feature type="domain" description="Chitin-binding type-2" evidence="8">
    <location>
        <begin position="203"/>
        <end position="265"/>
    </location>
</feature>
<dbReference type="Gene3D" id="2.170.140.10">
    <property type="entry name" value="Chitin binding domain"/>
    <property type="match status" value="5"/>
</dbReference>
<dbReference type="SUPFAM" id="SSF57625">
    <property type="entry name" value="Invertebrate chitin-binding proteins"/>
    <property type="match status" value="7"/>
</dbReference>
<evidence type="ECO:0000313" key="9">
    <source>
        <dbReference type="EMBL" id="EDV97901.1"/>
    </source>
</evidence>
<evidence type="ECO:0000256" key="5">
    <source>
        <dbReference type="ARBA" id="ARBA00023180"/>
    </source>
</evidence>
<feature type="domain" description="Chitin-binding type-2" evidence="8">
    <location>
        <begin position="444"/>
        <end position="498"/>
    </location>
</feature>
<dbReference type="OrthoDB" id="7743183at2759"/>